<evidence type="ECO:0000313" key="2">
    <source>
        <dbReference type="EMBL" id="JAH60452.1"/>
    </source>
</evidence>
<dbReference type="EMBL" id="GBXM01048125">
    <property type="protein sequence ID" value="JAH60452.1"/>
    <property type="molecule type" value="Transcribed_RNA"/>
</dbReference>
<keyword evidence="1" id="KW-0812">Transmembrane</keyword>
<feature type="transmembrane region" description="Helical" evidence="1">
    <location>
        <begin position="38"/>
        <end position="56"/>
    </location>
</feature>
<reference evidence="2" key="2">
    <citation type="journal article" date="2015" name="Fish Shellfish Immunol.">
        <title>Early steps in the European eel (Anguilla anguilla)-Vibrio vulnificus interaction in the gills: Role of the RtxA13 toxin.</title>
        <authorList>
            <person name="Callol A."/>
            <person name="Pajuelo D."/>
            <person name="Ebbesson L."/>
            <person name="Teles M."/>
            <person name="MacKenzie S."/>
            <person name="Amaro C."/>
        </authorList>
    </citation>
    <scope>NUCLEOTIDE SEQUENCE</scope>
</reference>
<accession>A0A0E9U3Y2</accession>
<organism evidence="2">
    <name type="scientific">Anguilla anguilla</name>
    <name type="common">European freshwater eel</name>
    <name type="synonym">Muraena anguilla</name>
    <dbReference type="NCBI Taxonomy" id="7936"/>
    <lineage>
        <taxon>Eukaryota</taxon>
        <taxon>Metazoa</taxon>
        <taxon>Chordata</taxon>
        <taxon>Craniata</taxon>
        <taxon>Vertebrata</taxon>
        <taxon>Euteleostomi</taxon>
        <taxon>Actinopterygii</taxon>
        <taxon>Neopterygii</taxon>
        <taxon>Teleostei</taxon>
        <taxon>Anguilliformes</taxon>
        <taxon>Anguillidae</taxon>
        <taxon>Anguilla</taxon>
    </lineage>
</organism>
<dbReference type="AlphaFoldDB" id="A0A0E9U3Y2"/>
<proteinExistence type="predicted"/>
<protein>
    <submittedName>
        <fullName evidence="2">Uncharacterized protein</fullName>
    </submittedName>
</protein>
<keyword evidence="1" id="KW-0472">Membrane</keyword>
<feature type="transmembrane region" description="Helical" evidence="1">
    <location>
        <begin position="7"/>
        <end position="26"/>
    </location>
</feature>
<evidence type="ECO:0000256" key="1">
    <source>
        <dbReference type="SAM" id="Phobius"/>
    </source>
</evidence>
<keyword evidence="1" id="KW-1133">Transmembrane helix</keyword>
<name>A0A0E9U3Y2_ANGAN</name>
<sequence length="57" mass="6559">MLQYLKIYIFHFNACISISVTMSYTLCLKGTTVPFSSAMSSFNFVRYFLFVILACLI</sequence>
<reference evidence="2" key="1">
    <citation type="submission" date="2014-11" db="EMBL/GenBank/DDBJ databases">
        <authorList>
            <person name="Amaro Gonzalez C."/>
        </authorList>
    </citation>
    <scope>NUCLEOTIDE SEQUENCE</scope>
</reference>